<evidence type="ECO:0000256" key="6">
    <source>
        <dbReference type="ARBA" id="ARBA00023136"/>
    </source>
</evidence>
<sequence length="270" mass="29684">MQRISTSVIASKTSQSGRTGLVQLKEYIRLIRKRMWLIGSIVLLVCTVVGIKNVYFTPQIYEATAKLIINQTPRPDRAGVVDYSVVQTNIALTNSYKQIMISSAIMDQVVASFPDLKVTPSALAQKLRVNTAGDSQVMDVTIRDLSYTKAVKTVNAVAKVFKRQIPSIMKMDNVTILSEASLNDPAVPVNSNPAIQIFIAFVTSLLLGIGLAFLLEVLDDTFKNEEDIEKELGLPTLSLITKMKKEDKRSDSSTTTPKQVGEGQYAAINQ</sequence>
<dbReference type="EMBL" id="BK010330">
    <property type="protein sequence ID" value="DAB41460.1"/>
    <property type="molecule type" value="Genomic_DNA"/>
</dbReference>
<dbReference type="GO" id="GO:0004713">
    <property type="term" value="F:protein tyrosine kinase activity"/>
    <property type="evidence" value="ECO:0007669"/>
    <property type="project" value="TreeGrafter"/>
</dbReference>
<evidence type="ECO:0000259" key="9">
    <source>
        <dbReference type="Pfam" id="PF02706"/>
    </source>
</evidence>
<dbReference type="PANTHER" id="PTHR32309:SF13">
    <property type="entry name" value="FERRIC ENTEROBACTIN TRANSPORT PROTEIN FEPE"/>
    <property type="match status" value="1"/>
</dbReference>
<keyword evidence="5 8" id="KW-1133">Transmembrane helix</keyword>
<feature type="region of interest" description="Disordered" evidence="7">
    <location>
        <begin position="244"/>
        <end position="270"/>
    </location>
</feature>
<evidence type="ECO:0000256" key="5">
    <source>
        <dbReference type="ARBA" id="ARBA00022989"/>
    </source>
</evidence>
<evidence type="ECO:0000256" key="2">
    <source>
        <dbReference type="ARBA" id="ARBA00006683"/>
    </source>
</evidence>
<evidence type="ECO:0000256" key="1">
    <source>
        <dbReference type="ARBA" id="ARBA00004651"/>
    </source>
</evidence>
<name>A0A3G9M3V3_PAEPO</name>
<keyword evidence="6 8" id="KW-0472">Membrane</keyword>
<keyword evidence="4 8" id="KW-0812">Transmembrane</keyword>
<feature type="domain" description="Polysaccharide chain length determinant N-terminal" evidence="9">
    <location>
        <begin position="23"/>
        <end position="111"/>
    </location>
</feature>
<evidence type="ECO:0000256" key="7">
    <source>
        <dbReference type="SAM" id="MobiDB-lite"/>
    </source>
</evidence>
<evidence type="ECO:0000256" key="8">
    <source>
        <dbReference type="SAM" id="Phobius"/>
    </source>
</evidence>
<comment type="subcellular location">
    <subcellularLocation>
        <location evidence="1">Cell membrane</location>
        <topology evidence="1">Multi-pass membrane protein</topology>
    </subcellularLocation>
</comment>
<comment type="similarity">
    <text evidence="2">Belongs to the CpsC/CapA family.</text>
</comment>
<dbReference type="InterPro" id="IPR003856">
    <property type="entry name" value="LPS_length_determ_N"/>
</dbReference>
<evidence type="ECO:0000256" key="3">
    <source>
        <dbReference type="ARBA" id="ARBA00022475"/>
    </source>
</evidence>
<dbReference type="PANTHER" id="PTHR32309">
    <property type="entry name" value="TYROSINE-PROTEIN KINASE"/>
    <property type="match status" value="1"/>
</dbReference>
<evidence type="ECO:0000313" key="10">
    <source>
        <dbReference type="EMBL" id="DAB41460.1"/>
    </source>
</evidence>
<reference evidence="10" key="1">
    <citation type="journal article" date="2017" name="Synth Biol (Oxf)">
        <title>Tailor-made exopolysaccharides--CRISPR-Cas9 mediated genome editing in Paenibacillus polymyxa.</title>
        <authorList>
            <person name="Ruetering M."/>
            <person name="Cress B.F."/>
            <person name="Schilling M."/>
            <person name="Ruehmann B."/>
            <person name="Koffas M.A.G."/>
            <person name="Sieber V."/>
            <person name="Schmid J."/>
        </authorList>
    </citation>
    <scope>NUCLEOTIDE SEQUENCE</scope>
    <source>
        <strain evidence="10">DSM 365</strain>
    </source>
</reference>
<feature type="transmembrane region" description="Helical" evidence="8">
    <location>
        <begin position="194"/>
        <end position="215"/>
    </location>
</feature>
<proteinExistence type="inferred from homology"/>
<dbReference type="AlphaFoldDB" id="A0A3G9M3V3"/>
<dbReference type="InterPro" id="IPR050445">
    <property type="entry name" value="Bact_polysacc_biosynth/exp"/>
</dbReference>
<dbReference type="GO" id="GO:0005886">
    <property type="term" value="C:plasma membrane"/>
    <property type="evidence" value="ECO:0007669"/>
    <property type="project" value="UniProtKB-SubCell"/>
</dbReference>
<accession>A0A3G9M3V3</accession>
<keyword evidence="3" id="KW-1003">Cell membrane</keyword>
<evidence type="ECO:0000256" key="4">
    <source>
        <dbReference type="ARBA" id="ARBA00022692"/>
    </source>
</evidence>
<dbReference type="Pfam" id="PF02706">
    <property type="entry name" value="Wzz"/>
    <property type="match status" value="1"/>
</dbReference>
<gene>
    <name evidence="10" type="primary">pepO</name>
</gene>
<feature type="transmembrane region" description="Helical" evidence="8">
    <location>
        <begin position="35"/>
        <end position="56"/>
    </location>
</feature>
<organism evidence="10">
    <name type="scientific">Paenibacillus polymyxa</name>
    <name type="common">Bacillus polymyxa</name>
    <dbReference type="NCBI Taxonomy" id="1406"/>
    <lineage>
        <taxon>Bacteria</taxon>
        <taxon>Bacillati</taxon>
        <taxon>Bacillota</taxon>
        <taxon>Bacilli</taxon>
        <taxon>Bacillales</taxon>
        <taxon>Paenibacillaceae</taxon>
        <taxon>Paenibacillus</taxon>
    </lineage>
</organism>
<protein>
    <submittedName>
        <fullName evidence="10">Polysaccharide chain length regulation protein</fullName>
    </submittedName>
</protein>